<feature type="region of interest" description="Disordered" evidence="2">
    <location>
        <begin position="135"/>
        <end position="204"/>
    </location>
</feature>
<feature type="coiled-coil region" evidence="1">
    <location>
        <begin position="257"/>
        <end position="291"/>
    </location>
</feature>
<dbReference type="PANTHER" id="PTHR14421">
    <property type="entry name" value="SPERMATOGENESIS-ASSOCIATED PROTEIN 1"/>
    <property type="match status" value="1"/>
</dbReference>
<evidence type="ECO:0000259" key="3">
    <source>
        <dbReference type="Pfam" id="PF15743"/>
    </source>
</evidence>
<evidence type="ECO:0000256" key="1">
    <source>
        <dbReference type="SAM" id="Coils"/>
    </source>
</evidence>
<keyword evidence="1" id="KW-0175">Coiled coil</keyword>
<evidence type="ECO:0000256" key="2">
    <source>
        <dbReference type="SAM" id="MobiDB-lite"/>
    </source>
</evidence>
<feature type="compositionally biased region" description="Polar residues" evidence="2">
    <location>
        <begin position="181"/>
        <end position="192"/>
    </location>
</feature>
<organism evidence="4 5">
    <name type="scientific">Copsychus sechellarum</name>
    <dbReference type="NCBI Taxonomy" id="797021"/>
    <lineage>
        <taxon>Eukaryota</taxon>
        <taxon>Metazoa</taxon>
        <taxon>Chordata</taxon>
        <taxon>Craniata</taxon>
        <taxon>Vertebrata</taxon>
        <taxon>Euteleostomi</taxon>
        <taxon>Archelosauria</taxon>
        <taxon>Archosauria</taxon>
        <taxon>Dinosauria</taxon>
        <taxon>Saurischia</taxon>
        <taxon>Theropoda</taxon>
        <taxon>Coelurosauria</taxon>
        <taxon>Aves</taxon>
        <taxon>Neognathae</taxon>
        <taxon>Neoaves</taxon>
        <taxon>Telluraves</taxon>
        <taxon>Australaves</taxon>
        <taxon>Passeriformes</taxon>
        <taxon>Muscicapidae</taxon>
        <taxon>Copsychus</taxon>
    </lineage>
</organism>
<proteinExistence type="predicted"/>
<comment type="caution">
    <text evidence="4">The sequence shown here is derived from an EMBL/GenBank/DDBJ whole genome shotgun (WGS) entry which is preliminary data.</text>
</comment>
<evidence type="ECO:0000313" key="5">
    <source>
        <dbReference type="Proteomes" id="UP000659062"/>
    </source>
</evidence>
<dbReference type="AlphaFoldDB" id="A0A851VG85"/>
<dbReference type="Proteomes" id="UP000659062">
    <property type="component" value="Unassembled WGS sequence"/>
</dbReference>
<dbReference type="EMBL" id="WBNE01000062">
    <property type="protein sequence ID" value="NXD38901.1"/>
    <property type="molecule type" value="Genomic_DNA"/>
</dbReference>
<feature type="domain" description="Spermatogenesis-associated protein 1 C-terminal" evidence="3">
    <location>
        <begin position="262"/>
        <end position="408"/>
    </location>
</feature>
<reference evidence="4" key="1">
    <citation type="submission" date="2019-09" db="EMBL/GenBank/DDBJ databases">
        <title>Bird 10,000 Genomes (B10K) Project - Family phase.</title>
        <authorList>
            <person name="Zhang G."/>
        </authorList>
    </citation>
    <scope>NUCLEOTIDE SEQUENCE</scope>
    <source>
        <strain evidence="4">OUT-0061</strain>
        <tissue evidence="4">Blood</tissue>
    </source>
</reference>
<accession>A0A851VG85</accession>
<sequence length="422" mass="48754">LVELHVFYVPAEVWNFKLNTIPVALTSKFISAGFIRVSPHITLRVLRERLGEYLSGVTIADKFRFLKCIGKKLAVVRAEQETELELKSFAPPYALYPELYLLPGVEYFEDVYPLPSSTQQKHHLIEEANRFGHGSRLSSLSQKKPEKSKPFLESIQSGHQVENLEVPSPVEWSEKEPVPVSHTNNKGHNNNRIPEKHLQQNRTKKARVGLGEKLDNQADGNKQNLLTSPKECISPPSPPFLAFTVNPAQVPVIQAAKNKMVEQLQQMKKDRRHMEKTREELIKKAKVLLEQNKLRRYHAREEWKKRYFETKKATVSLEDTLNKLAQDLELYHQKLLLQLEARNSQKQPNNTTASKNYTIIRIATVQHELDQLRRKLDDTKMRLLIEIKMRKQAASDLRALRAELAHKKIHSALMLQSRKSEI</sequence>
<dbReference type="OrthoDB" id="9901850at2759"/>
<dbReference type="InterPro" id="IPR039062">
    <property type="entry name" value="SPAT1"/>
</dbReference>
<dbReference type="PANTHER" id="PTHR14421:SF3">
    <property type="entry name" value="SPERMATOGENESIS-ASSOCIATED PROTEIN 1"/>
    <property type="match status" value="1"/>
</dbReference>
<dbReference type="Pfam" id="PF15743">
    <property type="entry name" value="SPATA1_C"/>
    <property type="match status" value="1"/>
</dbReference>
<dbReference type="InterPro" id="IPR031478">
    <property type="entry name" value="SPATA1_C"/>
</dbReference>
<gene>
    <name evidence="4" type="primary">Spata1</name>
    <name evidence="4" type="ORF">COPSEC_R04659</name>
</gene>
<protein>
    <submittedName>
        <fullName evidence="4">SPAT1 protein</fullName>
    </submittedName>
</protein>
<name>A0A851VG85_9PASS</name>
<feature type="non-terminal residue" evidence="4">
    <location>
        <position position="1"/>
    </location>
</feature>
<keyword evidence="5" id="KW-1185">Reference proteome</keyword>
<evidence type="ECO:0000313" key="4">
    <source>
        <dbReference type="EMBL" id="NXD38901.1"/>
    </source>
</evidence>
<feature type="non-terminal residue" evidence="4">
    <location>
        <position position="422"/>
    </location>
</feature>